<proteinExistence type="predicted"/>
<dbReference type="EC" id="1.11.1.-" evidence="1"/>
<evidence type="ECO:0000313" key="1">
    <source>
        <dbReference type="EMBL" id="WIV55551.1"/>
    </source>
</evidence>
<keyword evidence="2" id="KW-1185">Reference proteome</keyword>
<name>A0ABY8XIT6_9PSEU</name>
<sequence>MAFEVVAGAGTMRSETGVRFPHRWTTAGVSVDTEFTGGHLLNLAAAGCVLNDLYREAEPLGIRLDGVRVRATGGFDTTTWASTGITYSVELDSSAPAEELARLLAVVDEVAEIPRALRAGPPVRRV</sequence>
<dbReference type="InterPro" id="IPR015946">
    <property type="entry name" value="KH_dom-like_a/b"/>
</dbReference>
<reference evidence="1 2" key="1">
    <citation type="submission" date="2023-06" db="EMBL/GenBank/DDBJ databases">
        <authorList>
            <person name="Oyuntsetseg B."/>
            <person name="Kim S.B."/>
        </authorList>
    </citation>
    <scope>NUCLEOTIDE SEQUENCE [LARGE SCALE GENOMIC DNA]</scope>
    <source>
        <strain evidence="1 2">2-2</strain>
    </source>
</reference>
<dbReference type="Gene3D" id="3.30.300.20">
    <property type="match status" value="1"/>
</dbReference>
<keyword evidence="1" id="KW-0560">Oxidoreductase</keyword>
<evidence type="ECO:0000313" key="2">
    <source>
        <dbReference type="Proteomes" id="UP001227101"/>
    </source>
</evidence>
<dbReference type="EMBL" id="CP127173">
    <property type="protein sequence ID" value="WIV55551.1"/>
    <property type="molecule type" value="Genomic_DNA"/>
</dbReference>
<dbReference type="RefSeq" id="WP_285452565.1">
    <property type="nucleotide sequence ID" value="NZ_CP127173.1"/>
</dbReference>
<dbReference type="SUPFAM" id="SSF82784">
    <property type="entry name" value="OsmC-like"/>
    <property type="match status" value="1"/>
</dbReference>
<gene>
    <name evidence="1" type="ORF">QP939_43165</name>
</gene>
<keyword evidence="1" id="KW-0575">Peroxidase</keyword>
<dbReference type="GO" id="GO:0004601">
    <property type="term" value="F:peroxidase activity"/>
    <property type="evidence" value="ECO:0007669"/>
    <property type="project" value="UniProtKB-KW"/>
</dbReference>
<dbReference type="Proteomes" id="UP001227101">
    <property type="component" value="Chromosome"/>
</dbReference>
<accession>A0ABY8XIT6</accession>
<dbReference type="Pfam" id="PF02566">
    <property type="entry name" value="OsmC"/>
    <property type="match status" value="1"/>
</dbReference>
<dbReference type="InterPro" id="IPR036102">
    <property type="entry name" value="OsmC/Ohrsf"/>
</dbReference>
<protein>
    <submittedName>
        <fullName evidence="1">OsmC family protein</fullName>
        <ecNumber evidence="1">1.11.1.-</ecNumber>
    </submittedName>
</protein>
<dbReference type="InterPro" id="IPR003718">
    <property type="entry name" value="OsmC/Ohr_fam"/>
</dbReference>
<organism evidence="1 2">
    <name type="scientific">Amycolatopsis nalaikhensis</name>
    <dbReference type="NCBI Taxonomy" id="715472"/>
    <lineage>
        <taxon>Bacteria</taxon>
        <taxon>Bacillati</taxon>
        <taxon>Actinomycetota</taxon>
        <taxon>Actinomycetes</taxon>
        <taxon>Pseudonocardiales</taxon>
        <taxon>Pseudonocardiaceae</taxon>
        <taxon>Amycolatopsis</taxon>
    </lineage>
</organism>